<evidence type="ECO:0000256" key="1">
    <source>
        <dbReference type="SAM" id="SignalP"/>
    </source>
</evidence>
<reference evidence="3 4" key="1">
    <citation type="submission" date="2020-04" db="EMBL/GenBank/DDBJ databases">
        <title>Draft Genome Sequence of Streptomyces morookaense DSM 40503, an 8-azaguanine-producing strain.</title>
        <authorList>
            <person name="Qi J."/>
            <person name="Gao J.-M."/>
        </authorList>
    </citation>
    <scope>NUCLEOTIDE SEQUENCE [LARGE SCALE GENOMIC DNA]</scope>
    <source>
        <strain evidence="3 4">DSM 40503</strain>
    </source>
</reference>
<keyword evidence="3" id="KW-0255">Endonuclease</keyword>
<comment type="caution">
    <text evidence="3">The sequence shown here is derived from an EMBL/GenBank/DDBJ whole genome shotgun (WGS) entry which is preliminary data.</text>
</comment>
<feature type="domain" description="GmrSD restriction endonucleases C-terminal" evidence="2">
    <location>
        <begin position="81"/>
        <end position="218"/>
    </location>
</feature>
<dbReference type="PANTHER" id="PTHR24094">
    <property type="entry name" value="SECRETED PROTEIN"/>
    <property type="match status" value="1"/>
</dbReference>
<evidence type="ECO:0000313" key="4">
    <source>
        <dbReference type="Proteomes" id="UP000587462"/>
    </source>
</evidence>
<keyword evidence="3" id="KW-0540">Nuclease</keyword>
<protein>
    <submittedName>
        <fullName evidence="3">HNH endonuclease</fullName>
    </submittedName>
</protein>
<accession>A0A7Y7BBA6</accession>
<dbReference type="RefSeq" id="WP_171088047.1">
    <property type="nucleotide sequence ID" value="NZ_BNBU01000003.1"/>
</dbReference>
<dbReference type="EMBL" id="JABBXF010000133">
    <property type="protein sequence ID" value="NVK82430.1"/>
    <property type="molecule type" value="Genomic_DNA"/>
</dbReference>
<dbReference type="PANTHER" id="PTHR24094:SF15">
    <property type="entry name" value="AMP-DEPENDENT SYNTHETASE_LIGASE DOMAIN-CONTAINING PROTEIN-RELATED"/>
    <property type="match status" value="1"/>
</dbReference>
<proteinExistence type="predicted"/>
<dbReference type="GO" id="GO:0004519">
    <property type="term" value="F:endonuclease activity"/>
    <property type="evidence" value="ECO:0007669"/>
    <property type="project" value="UniProtKB-KW"/>
</dbReference>
<dbReference type="InterPro" id="IPR011089">
    <property type="entry name" value="GmrSD_C"/>
</dbReference>
<keyword evidence="3" id="KW-0378">Hydrolase</keyword>
<dbReference type="Pfam" id="PF07510">
    <property type="entry name" value="GmrSD_C"/>
    <property type="match status" value="1"/>
</dbReference>
<feature type="chain" id="PRO_5039380495" evidence="1">
    <location>
        <begin position="20"/>
        <end position="240"/>
    </location>
</feature>
<dbReference type="PROSITE" id="PS51257">
    <property type="entry name" value="PROKAR_LIPOPROTEIN"/>
    <property type="match status" value="1"/>
</dbReference>
<name>A0A7Y7BBA6_STRMO</name>
<dbReference type="Proteomes" id="UP000587462">
    <property type="component" value="Unassembled WGS sequence"/>
</dbReference>
<evidence type="ECO:0000259" key="2">
    <source>
        <dbReference type="Pfam" id="PF07510"/>
    </source>
</evidence>
<feature type="signal peptide" evidence="1">
    <location>
        <begin position="1"/>
        <end position="19"/>
    </location>
</feature>
<gene>
    <name evidence="3" type="ORF">HG542_33010</name>
</gene>
<organism evidence="3 4">
    <name type="scientific">Streptomyces morookaense</name>
    <name type="common">Streptoverticillium morookaense</name>
    <dbReference type="NCBI Taxonomy" id="1970"/>
    <lineage>
        <taxon>Bacteria</taxon>
        <taxon>Bacillati</taxon>
        <taxon>Actinomycetota</taxon>
        <taxon>Actinomycetes</taxon>
        <taxon>Kitasatosporales</taxon>
        <taxon>Streptomycetaceae</taxon>
        <taxon>Streptomyces</taxon>
    </lineage>
</organism>
<keyword evidence="1" id="KW-0732">Signal</keyword>
<sequence>MSARTRTVVAALLLPVALAGCSGGGHKGTADADGRPGSAQAALAALPVKKAASKDGYDRAKQFGAAWTDSTNAPGGGNKCDTRNDILRRDLKSPRFEAGSKCVIASGTLADPYTGKTIRFERGPKSSAVQIDHIVALSDAWQTGAQKLPQERREALANDPLNLVAADGPANMGKGDKNASAWLPANKGFDCTYVARQIAVKKQYKLWVTPDERDAMKKVLAGCPAQQLPSESTSGVALKP</sequence>
<dbReference type="AlphaFoldDB" id="A0A7Y7BBA6"/>
<keyword evidence="4" id="KW-1185">Reference proteome</keyword>
<evidence type="ECO:0000313" key="3">
    <source>
        <dbReference type="EMBL" id="NVK82430.1"/>
    </source>
</evidence>